<dbReference type="InterPro" id="IPR027417">
    <property type="entry name" value="P-loop_NTPase"/>
</dbReference>
<dbReference type="SUPFAM" id="SSF52540">
    <property type="entry name" value="P-loop containing nucleoside triphosphate hydrolases"/>
    <property type="match status" value="1"/>
</dbReference>
<keyword evidence="2" id="KW-1185">Reference proteome</keyword>
<dbReference type="EMBL" id="CP041692">
    <property type="protein sequence ID" value="QDP97072.1"/>
    <property type="molecule type" value="Genomic_DNA"/>
</dbReference>
<sequence length="153" mass="17425">MSPRRVLITGVSGVGKSTLIIGLQRRGYCAVDLDYHGYSRFDDTGDWVWDVDRIRMLLDAEDQLIFVSGSASNMAALRPRFDRVVLLTAPAETMRERLLTRTNNPYGKTERELAESLQYKETVEPLLRRTATVEIDTCRPVEDVIQAVLDHLR</sequence>
<dbReference type="Proteomes" id="UP000319263">
    <property type="component" value="Chromosome"/>
</dbReference>
<proteinExistence type="predicted"/>
<evidence type="ECO:0000313" key="1">
    <source>
        <dbReference type="EMBL" id="QDP97072.1"/>
    </source>
</evidence>
<dbReference type="Pfam" id="PF13238">
    <property type="entry name" value="AAA_18"/>
    <property type="match status" value="1"/>
</dbReference>
<dbReference type="RefSeq" id="WP_143987033.1">
    <property type="nucleotide sequence ID" value="NZ_CP041692.1"/>
</dbReference>
<dbReference type="AlphaFoldDB" id="A0A516Q110"/>
<gene>
    <name evidence="1" type="ORF">FOE78_15085</name>
</gene>
<dbReference type="KEGG" id="mik:FOE78_15085"/>
<protein>
    <submittedName>
        <fullName evidence="1">AAA family ATPase</fullName>
    </submittedName>
</protein>
<evidence type="ECO:0000313" key="2">
    <source>
        <dbReference type="Proteomes" id="UP000319263"/>
    </source>
</evidence>
<reference evidence="1 2" key="1">
    <citation type="submission" date="2019-07" db="EMBL/GenBank/DDBJ databases">
        <title>Microlunatus dokdonensis sp. nov. isolated from the rhizospheric soil of the wild plant Elymus tsukushiensis.</title>
        <authorList>
            <person name="Ghim S.-Y."/>
            <person name="Hwang Y.-J."/>
            <person name="Son J.-S."/>
            <person name="Shin J.-H."/>
        </authorList>
    </citation>
    <scope>NUCLEOTIDE SEQUENCE [LARGE SCALE GENOMIC DNA]</scope>
    <source>
        <strain evidence="1 2">KUDC0627</strain>
    </source>
</reference>
<dbReference type="OrthoDB" id="5019413at2"/>
<organism evidence="1 2">
    <name type="scientific">Microlunatus elymi</name>
    <dbReference type="NCBI Taxonomy" id="2596828"/>
    <lineage>
        <taxon>Bacteria</taxon>
        <taxon>Bacillati</taxon>
        <taxon>Actinomycetota</taxon>
        <taxon>Actinomycetes</taxon>
        <taxon>Propionibacteriales</taxon>
        <taxon>Propionibacteriaceae</taxon>
        <taxon>Microlunatus</taxon>
    </lineage>
</organism>
<name>A0A516Q110_9ACTN</name>
<dbReference type="Gene3D" id="3.40.50.300">
    <property type="entry name" value="P-loop containing nucleotide triphosphate hydrolases"/>
    <property type="match status" value="1"/>
</dbReference>
<accession>A0A516Q110</accession>